<keyword evidence="2" id="KW-1185">Reference proteome</keyword>
<dbReference type="EMBL" id="CM046400">
    <property type="protein sequence ID" value="KAI8525117.1"/>
    <property type="molecule type" value="Genomic_DNA"/>
</dbReference>
<name>A0ACC0L9S5_RHOML</name>
<protein>
    <submittedName>
        <fullName evidence="1">Uncharacterized protein</fullName>
    </submittedName>
</protein>
<gene>
    <name evidence="1" type="ORF">RHMOL_Rhmol13G0204000</name>
</gene>
<evidence type="ECO:0000313" key="1">
    <source>
        <dbReference type="EMBL" id="KAI8525117.1"/>
    </source>
</evidence>
<comment type="caution">
    <text evidence="1">The sequence shown here is derived from an EMBL/GenBank/DDBJ whole genome shotgun (WGS) entry which is preliminary data.</text>
</comment>
<accession>A0ACC0L9S5</accession>
<proteinExistence type="predicted"/>
<evidence type="ECO:0000313" key="2">
    <source>
        <dbReference type="Proteomes" id="UP001062846"/>
    </source>
</evidence>
<dbReference type="Proteomes" id="UP001062846">
    <property type="component" value="Chromosome 13"/>
</dbReference>
<organism evidence="1 2">
    <name type="scientific">Rhododendron molle</name>
    <name type="common">Chinese azalea</name>
    <name type="synonym">Azalea mollis</name>
    <dbReference type="NCBI Taxonomy" id="49168"/>
    <lineage>
        <taxon>Eukaryota</taxon>
        <taxon>Viridiplantae</taxon>
        <taxon>Streptophyta</taxon>
        <taxon>Embryophyta</taxon>
        <taxon>Tracheophyta</taxon>
        <taxon>Spermatophyta</taxon>
        <taxon>Magnoliopsida</taxon>
        <taxon>eudicotyledons</taxon>
        <taxon>Gunneridae</taxon>
        <taxon>Pentapetalae</taxon>
        <taxon>asterids</taxon>
        <taxon>Ericales</taxon>
        <taxon>Ericaceae</taxon>
        <taxon>Ericoideae</taxon>
        <taxon>Rhodoreae</taxon>
        <taxon>Rhododendron</taxon>
    </lineage>
</organism>
<reference evidence="1" key="1">
    <citation type="submission" date="2022-02" db="EMBL/GenBank/DDBJ databases">
        <title>Plant Genome Project.</title>
        <authorList>
            <person name="Zhang R.-G."/>
        </authorList>
    </citation>
    <scope>NUCLEOTIDE SEQUENCE</scope>
    <source>
        <strain evidence="1">AT1</strain>
    </source>
</reference>
<sequence>MGIRSGGTILRLCGNPERRNHGEVWLGYPRRGTNANCVTMGTQCGGTIMRILGRLERRNRGWLLVLPLVTLTYYTDGDAGIMCQIL</sequence>